<accession>A0A1J9PRL9</accession>
<dbReference type="AlphaFoldDB" id="A0A1J9PRL9"/>
<gene>
    <name evidence="1" type="ORF">AJ78_01403</name>
</gene>
<organism evidence="1 2">
    <name type="scientific">Emergomyces pasteurianus Ep9510</name>
    <dbReference type="NCBI Taxonomy" id="1447872"/>
    <lineage>
        <taxon>Eukaryota</taxon>
        <taxon>Fungi</taxon>
        <taxon>Dikarya</taxon>
        <taxon>Ascomycota</taxon>
        <taxon>Pezizomycotina</taxon>
        <taxon>Eurotiomycetes</taxon>
        <taxon>Eurotiomycetidae</taxon>
        <taxon>Onygenales</taxon>
        <taxon>Ajellomycetaceae</taxon>
        <taxon>Emergomyces</taxon>
    </lineage>
</organism>
<protein>
    <submittedName>
        <fullName evidence="1">Uncharacterized protein</fullName>
    </submittedName>
</protein>
<dbReference type="STRING" id="1447872.A0A1J9PRL9"/>
<proteinExistence type="predicted"/>
<keyword evidence="2" id="KW-1185">Reference proteome</keyword>
<dbReference type="OrthoDB" id="76567at2759"/>
<dbReference type="EMBL" id="LGRN01000031">
    <property type="protein sequence ID" value="OJD18562.1"/>
    <property type="molecule type" value="Genomic_DNA"/>
</dbReference>
<evidence type="ECO:0000313" key="2">
    <source>
        <dbReference type="Proteomes" id="UP000182235"/>
    </source>
</evidence>
<dbReference type="Proteomes" id="UP000182235">
    <property type="component" value="Unassembled WGS sequence"/>
</dbReference>
<name>A0A1J9PRL9_9EURO</name>
<evidence type="ECO:0000313" key="1">
    <source>
        <dbReference type="EMBL" id="OJD18562.1"/>
    </source>
</evidence>
<comment type="caution">
    <text evidence="1">The sequence shown here is derived from an EMBL/GenBank/DDBJ whole genome shotgun (WGS) entry which is preliminary data.</text>
</comment>
<sequence>MASSASAARNNHTSGDYLLSLTVRRNQHEDINPSGESLISRSLAVSEYAEKENIRLNFNAFTKALRTRIIPTELHDALVEWTLDGLVSREEQRVLDAGVGTAFEGFTESSWPEPLPYLRADKDIWMKGNIIVQLVILLKWSKTPGGQVKGRAEIWRRNGTGDPVATEMAIFPVPDSPVLNEQIEFTNGQHFGTAAIESQDADTVLYLRISRLRAIA</sequence>
<dbReference type="VEuPathDB" id="FungiDB:AJ78_01403"/>
<reference evidence="1 2" key="1">
    <citation type="submission" date="2015-07" db="EMBL/GenBank/DDBJ databases">
        <title>Emmonsia species relationships and genome sequence.</title>
        <authorList>
            <consortium name="The Broad Institute Genomics Platform"/>
            <person name="Cuomo C.A."/>
            <person name="Munoz J.F."/>
            <person name="Imamovic A."/>
            <person name="Priest M.E."/>
            <person name="Young S."/>
            <person name="Clay O.K."/>
            <person name="McEwen J.G."/>
        </authorList>
    </citation>
    <scope>NUCLEOTIDE SEQUENCE [LARGE SCALE GENOMIC DNA]</scope>
    <source>
        <strain evidence="1 2">UAMH 9510</strain>
    </source>
</reference>